<keyword evidence="3" id="KW-1185">Reference proteome</keyword>
<name>A0A9W7G1W6_9STRA</name>
<evidence type="ECO:0000313" key="2">
    <source>
        <dbReference type="EMBL" id="GMI28420.1"/>
    </source>
</evidence>
<organism evidence="2 3">
    <name type="scientific">Triparma columacea</name>
    <dbReference type="NCBI Taxonomy" id="722753"/>
    <lineage>
        <taxon>Eukaryota</taxon>
        <taxon>Sar</taxon>
        <taxon>Stramenopiles</taxon>
        <taxon>Ochrophyta</taxon>
        <taxon>Bolidophyceae</taxon>
        <taxon>Parmales</taxon>
        <taxon>Triparmaceae</taxon>
        <taxon>Triparma</taxon>
    </lineage>
</organism>
<feature type="region of interest" description="Disordered" evidence="1">
    <location>
        <begin position="120"/>
        <end position="169"/>
    </location>
</feature>
<dbReference type="AlphaFoldDB" id="A0A9W7G1W6"/>
<accession>A0A9W7G1W6</accession>
<feature type="compositionally biased region" description="Polar residues" evidence="1">
    <location>
        <begin position="147"/>
        <end position="167"/>
    </location>
</feature>
<comment type="caution">
    <text evidence="2">The sequence shown here is derived from an EMBL/GenBank/DDBJ whole genome shotgun (WGS) entry which is preliminary data.</text>
</comment>
<dbReference type="InterPro" id="IPR003903">
    <property type="entry name" value="UIM_dom"/>
</dbReference>
<dbReference type="OrthoDB" id="10605444at2759"/>
<dbReference type="EMBL" id="BRYA01000662">
    <property type="protein sequence ID" value="GMI28420.1"/>
    <property type="molecule type" value="Genomic_DNA"/>
</dbReference>
<protein>
    <submittedName>
        <fullName evidence="2">Uncharacterized protein</fullName>
    </submittedName>
</protein>
<evidence type="ECO:0000256" key="1">
    <source>
        <dbReference type="SAM" id="MobiDB-lite"/>
    </source>
</evidence>
<sequence length="348" mass="36293">MSDEEYARQLYESDLSSMPSSSFTTSAAAANTAIAPSSQPIPAPDDGVRQADERRTECLIDPPTQLPSISSILASGVEGLSALDEIISSRIQQSSGYYDSSNDLFVQMAARRNREMSDMLNLGDNGNGNGTPRERRGSVGERVSRGLSTNLDSNPNPIATSNFSPSGTEDEELARAIAASLPSTSSQPNFTATASLHGEDDELARAIAASSMLPQNASLPTSVPAPAIAHAPAPAPASTPLRFSLPDPDNDVELQRALLRALNEQNYETATANAGNDSVFLSDALSAVSAVPAQYDATVTTEDMVSAAVAASMTEQQVHEEAQLQAAIAGAETNEDLIEAAIAASLAP</sequence>
<reference evidence="3" key="1">
    <citation type="journal article" date="2023" name="Commun. Biol.">
        <title>Genome analysis of Parmales, the sister group of diatoms, reveals the evolutionary specialization of diatoms from phago-mixotrophs to photoautotrophs.</title>
        <authorList>
            <person name="Ban H."/>
            <person name="Sato S."/>
            <person name="Yoshikawa S."/>
            <person name="Yamada K."/>
            <person name="Nakamura Y."/>
            <person name="Ichinomiya M."/>
            <person name="Sato N."/>
            <person name="Blanc-Mathieu R."/>
            <person name="Endo H."/>
            <person name="Kuwata A."/>
            <person name="Ogata H."/>
        </authorList>
    </citation>
    <scope>NUCLEOTIDE SEQUENCE [LARGE SCALE GENOMIC DNA]</scope>
</reference>
<feature type="region of interest" description="Disordered" evidence="1">
    <location>
        <begin position="1"/>
        <end position="54"/>
    </location>
</feature>
<gene>
    <name evidence="2" type="ORF">TrCOL_g7057</name>
</gene>
<dbReference type="Pfam" id="PF23625">
    <property type="entry name" value="UIM_2"/>
    <property type="match status" value="5"/>
</dbReference>
<feature type="compositionally biased region" description="Basic and acidic residues" evidence="1">
    <location>
        <begin position="132"/>
        <end position="144"/>
    </location>
</feature>
<proteinExistence type="predicted"/>
<evidence type="ECO:0000313" key="3">
    <source>
        <dbReference type="Proteomes" id="UP001165065"/>
    </source>
</evidence>
<dbReference type="SMART" id="SM00726">
    <property type="entry name" value="UIM"/>
    <property type="match status" value="3"/>
</dbReference>
<feature type="compositionally biased region" description="Low complexity" evidence="1">
    <location>
        <begin position="13"/>
        <end position="40"/>
    </location>
</feature>
<dbReference type="Proteomes" id="UP001165065">
    <property type="component" value="Unassembled WGS sequence"/>
</dbReference>